<protein>
    <submittedName>
        <fullName evidence="1">YueH family protein</fullName>
    </submittedName>
</protein>
<accession>A0ABZ3EB88</accession>
<dbReference type="RefSeq" id="WP_285813495.1">
    <property type="nucleotide sequence ID" value="NZ_CP128355.1"/>
</dbReference>
<dbReference type="Pfam" id="PF14166">
    <property type="entry name" value="YueH"/>
    <property type="match status" value="1"/>
</dbReference>
<gene>
    <name evidence="1" type="ORF">QQM35_06460</name>
</gene>
<dbReference type="EMBL" id="CP128355">
    <property type="protein sequence ID" value="XAF69715.1"/>
    <property type="molecule type" value="Genomic_DNA"/>
</dbReference>
<reference evidence="1 2" key="1">
    <citation type="journal article" date="2024" name="Pathogens">
        <title>Staphylococcus hsinchuensis sp. nov., Isolated from Soymilk.</title>
        <authorList>
            <person name="Wang Y.T."/>
            <person name="Lin Y.C."/>
            <person name="Hsieh Y.H."/>
            <person name="Lin Y.T."/>
            <person name="Hamada M."/>
            <person name="Chen C.C."/>
            <person name="Liou J.S."/>
            <person name="Lee A.Y."/>
            <person name="Zhang W.L."/>
            <person name="Chen Y.T."/>
            <person name="Huang C.H."/>
        </authorList>
    </citation>
    <scope>NUCLEOTIDE SEQUENCE [LARGE SCALE GENOMIC DNA]</scope>
    <source>
        <strain evidence="1 2">H164</strain>
    </source>
</reference>
<name>A0ABZ3EB88_9STAP</name>
<keyword evidence="2" id="KW-1185">Reference proteome</keyword>
<dbReference type="Proteomes" id="UP001436297">
    <property type="component" value="Chromosome"/>
</dbReference>
<organism evidence="1 2">
    <name type="scientific">Staphylococcus hsinchuensis</name>
    <dbReference type="NCBI Taxonomy" id="3051183"/>
    <lineage>
        <taxon>Bacteria</taxon>
        <taxon>Bacillati</taxon>
        <taxon>Bacillota</taxon>
        <taxon>Bacilli</taxon>
        <taxon>Bacillales</taxon>
        <taxon>Staphylococcaceae</taxon>
        <taxon>Staphylococcus</taxon>
    </lineage>
</organism>
<dbReference type="InterPro" id="IPR020260">
    <property type="entry name" value="Uncharacterised_YueH"/>
</dbReference>
<evidence type="ECO:0000313" key="1">
    <source>
        <dbReference type="EMBL" id="XAF69715.1"/>
    </source>
</evidence>
<sequence>MDQLIIKSLSINDIASNVYIALNNENDMYLIAIPELNWSLEVDKSLSDDDFKDELVIHLFTLLDESLSNDIANAIIQWIFED</sequence>
<proteinExistence type="predicted"/>
<evidence type="ECO:0000313" key="2">
    <source>
        <dbReference type="Proteomes" id="UP001436297"/>
    </source>
</evidence>